<dbReference type="Proteomes" id="UP000649604">
    <property type="component" value="Unassembled WGS sequence"/>
</dbReference>
<proteinExistence type="predicted"/>
<dbReference type="GO" id="GO:0000166">
    <property type="term" value="F:nucleotide binding"/>
    <property type="evidence" value="ECO:0007669"/>
    <property type="project" value="InterPro"/>
</dbReference>
<evidence type="ECO:0000259" key="1">
    <source>
        <dbReference type="Pfam" id="PF01408"/>
    </source>
</evidence>
<comment type="caution">
    <text evidence="2">The sequence shown here is derived from an EMBL/GenBank/DDBJ whole genome shotgun (WGS) entry which is preliminary data.</text>
</comment>
<reference evidence="2" key="1">
    <citation type="submission" date="2019-11" db="EMBL/GenBank/DDBJ databases">
        <title>Microbial mats filling the niche in hypersaline microbial mats.</title>
        <authorList>
            <person name="Wong H.L."/>
            <person name="Macleod F.I."/>
            <person name="White R.A. III"/>
            <person name="Burns B.P."/>
        </authorList>
    </citation>
    <scope>NUCLEOTIDE SEQUENCE</scope>
    <source>
        <strain evidence="2">Rbin_158</strain>
    </source>
</reference>
<organism evidence="2 3">
    <name type="scientific">candidate division KSB3 bacterium</name>
    <dbReference type="NCBI Taxonomy" id="2044937"/>
    <lineage>
        <taxon>Bacteria</taxon>
        <taxon>candidate division KSB3</taxon>
    </lineage>
</organism>
<dbReference type="InterPro" id="IPR036291">
    <property type="entry name" value="NAD(P)-bd_dom_sf"/>
</dbReference>
<accession>A0A9D5JY33</accession>
<dbReference type="EMBL" id="WJJP01000557">
    <property type="protein sequence ID" value="MBD3326298.1"/>
    <property type="molecule type" value="Genomic_DNA"/>
</dbReference>
<dbReference type="SUPFAM" id="SSF51735">
    <property type="entry name" value="NAD(P)-binding Rossmann-fold domains"/>
    <property type="match status" value="1"/>
</dbReference>
<evidence type="ECO:0000313" key="2">
    <source>
        <dbReference type="EMBL" id="MBD3326298.1"/>
    </source>
</evidence>
<gene>
    <name evidence="2" type="ORF">GF339_17060</name>
</gene>
<dbReference type="Gene3D" id="3.40.50.720">
    <property type="entry name" value="NAD(P)-binding Rossmann-like Domain"/>
    <property type="match status" value="1"/>
</dbReference>
<protein>
    <recommendedName>
        <fullName evidence="1">Gfo/Idh/MocA-like oxidoreductase N-terminal domain-containing protein</fullName>
    </recommendedName>
</protein>
<feature type="domain" description="Gfo/Idh/MocA-like oxidoreductase N-terminal" evidence="1">
    <location>
        <begin position="11"/>
        <end position="153"/>
    </location>
</feature>
<name>A0A9D5JY33_9BACT</name>
<dbReference type="Gene3D" id="3.30.360.10">
    <property type="entry name" value="Dihydrodipicolinate Reductase, domain 2"/>
    <property type="match status" value="1"/>
</dbReference>
<dbReference type="AlphaFoldDB" id="A0A9D5JY33"/>
<dbReference type="PANTHER" id="PTHR43249">
    <property type="entry name" value="UDP-N-ACETYL-2-AMINO-2-DEOXY-D-GLUCURONATE OXIDASE"/>
    <property type="match status" value="1"/>
</dbReference>
<dbReference type="PANTHER" id="PTHR43249:SF1">
    <property type="entry name" value="D-GLUCOSIDE 3-DEHYDROGENASE"/>
    <property type="match status" value="1"/>
</dbReference>
<evidence type="ECO:0000313" key="3">
    <source>
        <dbReference type="Proteomes" id="UP000649604"/>
    </source>
</evidence>
<dbReference type="SUPFAM" id="SSF55347">
    <property type="entry name" value="Glyceraldehyde-3-phosphate dehydrogenase-like, C-terminal domain"/>
    <property type="match status" value="1"/>
</dbReference>
<sequence length="431" mass="47886">MEKHLNQSIDVTIIGGGMITNDLILPSIYHLQRVGVVGTINICALNTPPLQSLKENPEIQEAFPGQDFTAYPDLQESPEKNFPELYKEVLAAMPPHQAVVVAMPDHLHYQVVMDALEHDQHVLCVKPLVLTYDHAEEIQATAFSKGLFVGVEYHKRFDRRSLLAKKQYVLGQFGEFVMGEAKMIEPYFYRSSNFQNWFTCDRTDPFVYVGCHYVDLVFFITGLKPVEVSVSGVKGKFPNGNEGYMWANGRVRFENGAILSVTDGLGYPDDGAGSNEQCLTMFCEGQGRSGLIKHNDQFRGVTHSYLEGIGCAGSHFNYVNPDFYRLVPWEGAGYKPVGYGYESVAANITTMQTLAAETAALDAEAALQTSQTLIQKIDQKGILATPANSSVNELVVEAARLSITAEGAPVTILYDEHPRVEYRERREHNGC</sequence>
<dbReference type="InterPro" id="IPR000683">
    <property type="entry name" value="Gfo/Idh/MocA-like_OxRdtase_N"/>
</dbReference>
<dbReference type="InterPro" id="IPR052515">
    <property type="entry name" value="Gfo/Idh/MocA_Oxidoreductase"/>
</dbReference>
<dbReference type="Pfam" id="PF01408">
    <property type="entry name" value="GFO_IDH_MocA"/>
    <property type="match status" value="1"/>
</dbReference>